<evidence type="ECO:0000256" key="8">
    <source>
        <dbReference type="ARBA" id="ARBA00048679"/>
    </source>
</evidence>
<feature type="compositionally biased region" description="Basic and acidic residues" evidence="9">
    <location>
        <begin position="315"/>
        <end position="325"/>
    </location>
</feature>
<evidence type="ECO:0000313" key="12">
    <source>
        <dbReference type="Proteomes" id="UP001390339"/>
    </source>
</evidence>
<dbReference type="InterPro" id="IPR000719">
    <property type="entry name" value="Prot_kinase_dom"/>
</dbReference>
<keyword evidence="3" id="KW-0808">Transferase</keyword>
<reference evidence="11 12" key="1">
    <citation type="journal article" date="2024" name="IMA Fungus">
        <title>Apiospora arundinis, a panoply of carbohydrate-active enzymes and secondary metabolites.</title>
        <authorList>
            <person name="Sorensen T."/>
            <person name="Petersen C."/>
            <person name="Muurmann A.T."/>
            <person name="Christiansen J.V."/>
            <person name="Brundto M.L."/>
            <person name="Overgaard C.K."/>
            <person name="Boysen A.T."/>
            <person name="Wollenberg R.D."/>
            <person name="Larsen T.O."/>
            <person name="Sorensen J.L."/>
            <person name="Nielsen K.L."/>
            <person name="Sondergaard T.E."/>
        </authorList>
    </citation>
    <scope>NUCLEOTIDE SEQUENCE [LARGE SCALE GENOMIC DNA]</scope>
    <source>
        <strain evidence="11 12">AAU 773</strain>
    </source>
</reference>
<dbReference type="Gene3D" id="3.30.200.20">
    <property type="entry name" value="Phosphorylase Kinase, domain 1"/>
    <property type="match status" value="1"/>
</dbReference>
<feature type="region of interest" description="Disordered" evidence="9">
    <location>
        <begin position="315"/>
        <end position="334"/>
    </location>
</feature>
<dbReference type="EC" id="2.7.11.1" evidence="1"/>
<keyword evidence="12" id="KW-1185">Reference proteome</keyword>
<keyword evidence="2" id="KW-0723">Serine/threonine-protein kinase</keyword>
<evidence type="ECO:0000256" key="1">
    <source>
        <dbReference type="ARBA" id="ARBA00012513"/>
    </source>
</evidence>
<evidence type="ECO:0000256" key="5">
    <source>
        <dbReference type="ARBA" id="ARBA00022777"/>
    </source>
</evidence>
<gene>
    <name evidence="11" type="ORF">PGQ11_009318</name>
</gene>
<evidence type="ECO:0000256" key="4">
    <source>
        <dbReference type="ARBA" id="ARBA00022741"/>
    </source>
</evidence>
<dbReference type="Gene3D" id="1.10.510.10">
    <property type="entry name" value="Transferase(Phosphotransferase) domain 1"/>
    <property type="match status" value="2"/>
</dbReference>
<sequence>RHSQDLEEGGDAYRPGGFHPVYICDVYSAKYEILSKLGYGRYATVWLVRDLEAQESDPNEFHVLKVLSAECYGSEKDILEREILRHLREGDQRLLGCSHICRLVDGFEHTGPNGKHVCLVFELYGETFRSFGTWFLESMIPGQVMRRITIQLLLALDYAHYVNVIHTGKSLTLFPHTLSTRCSNLFHYPPDIQPNNIFVKVRTHKFIRSGYLSIPPIQQDKAEKRYTVVPSRLMYRYYFEDGDRFDLFGFFSHPLLEKGDQDLVGRVFDDQGNVKGRTPFVDRPNLTHEEFTPGLTQEERDEFVAFLRSSMTIDPAKRPSPEDLLRGPWLRAPS</sequence>
<feature type="non-terminal residue" evidence="11">
    <location>
        <position position="1"/>
    </location>
</feature>
<evidence type="ECO:0000256" key="7">
    <source>
        <dbReference type="ARBA" id="ARBA00047899"/>
    </source>
</evidence>
<comment type="catalytic activity">
    <reaction evidence="7">
        <text>L-threonyl-[protein] + ATP = O-phospho-L-threonyl-[protein] + ADP + H(+)</text>
        <dbReference type="Rhea" id="RHEA:46608"/>
        <dbReference type="Rhea" id="RHEA-COMP:11060"/>
        <dbReference type="Rhea" id="RHEA-COMP:11605"/>
        <dbReference type="ChEBI" id="CHEBI:15378"/>
        <dbReference type="ChEBI" id="CHEBI:30013"/>
        <dbReference type="ChEBI" id="CHEBI:30616"/>
        <dbReference type="ChEBI" id="CHEBI:61977"/>
        <dbReference type="ChEBI" id="CHEBI:456216"/>
        <dbReference type="EC" id="2.7.11.1"/>
    </reaction>
</comment>
<organism evidence="11 12">
    <name type="scientific">Apiospora arundinis</name>
    <dbReference type="NCBI Taxonomy" id="335852"/>
    <lineage>
        <taxon>Eukaryota</taxon>
        <taxon>Fungi</taxon>
        <taxon>Dikarya</taxon>
        <taxon>Ascomycota</taxon>
        <taxon>Pezizomycotina</taxon>
        <taxon>Sordariomycetes</taxon>
        <taxon>Xylariomycetidae</taxon>
        <taxon>Amphisphaeriales</taxon>
        <taxon>Apiosporaceae</taxon>
        <taxon>Apiospora</taxon>
    </lineage>
</organism>
<keyword evidence="5" id="KW-0418">Kinase</keyword>
<feature type="domain" description="Protein kinase" evidence="10">
    <location>
        <begin position="31"/>
        <end position="330"/>
    </location>
</feature>
<evidence type="ECO:0000256" key="6">
    <source>
        <dbReference type="ARBA" id="ARBA00022840"/>
    </source>
</evidence>
<dbReference type="InterPro" id="IPR011009">
    <property type="entry name" value="Kinase-like_dom_sf"/>
</dbReference>
<comment type="catalytic activity">
    <reaction evidence="8">
        <text>L-seryl-[protein] + ATP = O-phospho-L-seryl-[protein] + ADP + H(+)</text>
        <dbReference type="Rhea" id="RHEA:17989"/>
        <dbReference type="Rhea" id="RHEA-COMP:9863"/>
        <dbReference type="Rhea" id="RHEA-COMP:11604"/>
        <dbReference type="ChEBI" id="CHEBI:15378"/>
        <dbReference type="ChEBI" id="CHEBI:29999"/>
        <dbReference type="ChEBI" id="CHEBI:30616"/>
        <dbReference type="ChEBI" id="CHEBI:83421"/>
        <dbReference type="ChEBI" id="CHEBI:456216"/>
        <dbReference type="EC" id="2.7.11.1"/>
    </reaction>
</comment>
<dbReference type="PROSITE" id="PS50011">
    <property type="entry name" value="PROTEIN_KINASE_DOM"/>
    <property type="match status" value="1"/>
</dbReference>
<dbReference type="InterPro" id="IPR051334">
    <property type="entry name" value="SRPK"/>
</dbReference>
<dbReference type="SUPFAM" id="SSF56112">
    <property type="entry name" value="Protein kinase-like (PK-like)"/>
    <property type="match status" value="1"/>
</dbReference>
<dbReference type="EMBL" id="JAPCWZ010000005">
    <property type="protein sequence ID" value="KAK8863083.1"/>
    <property type="molecule type" value="Genomic_DNA"/>
</dbReference>
<dbReference type="SMART" id="SM00220">
    <property type="entry name" value="S_TKc"/>
    <property type="match status" value="1"/>
</dbReference>
<evidence type="ECO:0000313" key="11">
    <source>
        <dbReference type="EMBL" id="KAK8863083.1"/>
    </source>
</evidence>
<proteinExistence type="predicted"/>
<evidence type="ECO:0000256" key="2">
    <source>
        <dbReference type="ARBA" id="ARBA00022527"/>
    </source>
</evidence>
<dbReference type="PANTHER" id="PTHR47634:SF9">
    <property type="entry name" value="PROTEIN KINASE DOMAIN-CONTAINING PROTEIN-RELATED"/>
    <property type="match status" value="1"/>
</dbReference>
<protein>
    <recommendedName>
        <fullName evidence="1">non-specific serine/threonine protein kinase</fullName>
        <ecNumber evidence="1">2.7.11.1</ecNumber>
    </recommendedName>
</protein>
<evidence type="ECO:0000256" key="9">
    <source>
        <dbReference type="SAM" id="MobiDB-lite"/>
    </source>
</evidence>
<keyword evidence="4" id="KW-0547">Nucleotide-binding</keyword>
<keyword evidence="6" id="KW-0067">ATP-binding</keyword>
<name>A0ABR2IIJ4_9PEZI</name>
<evidence type="ECO:0000256" key="3">
    <source>
        <dbReference type="ARBA" id="ARBA00022679"/>
    </source>
</evidence>
<dbReference type="PANTHER" id="PTHR47634">
    <property type="entry name" value="PROTEIN KINASE DOMAIN-CONTAINING PROTEIN-RELATED"/>
    <property type="match status" value="1"/>
</dbReference>
<dbReference type="Proteomes" id="UP001390339">
    <property type="component" value="Unassembled WGS sequence"/>
</dbReference>
<accession>A0ABR2IIJ4</accession>
<evidence type="ECO:0000259" key="10">
    <source>
        <dbReference type="PROSITE" id="PS50011"/>
    </source>
</evidence>
<comment type="caution">
    <text evidence="11">The sequence shown here is derived from an EMBL/GenBank/DDBJ whole genome shotgun (WGS) entry which is preliminary data.</text>
</comment>